<dbReference type="EMBL" id="NVUK01000011">
    <property type="protein sequence ID" value="PCI77899.1"/>
    <property type="molecule type" value="Genomic_DNA"/>
</dbReference>
<proteinExistence type="predicted"/>
<accession>A0A2A4X718</accession>
<reference evidence="3" key="1">
    <citation type="submission" date="2017-08" db="EMBL/GenBank/DDBJ databases">
        <title>A dynamic microbial community with high functional redundancy inhabits the cold, oxic subseafloor aquifer.</title>
        <authorList>
            <person name="Tully B.J."/>
            <person name="Wheat C.G."/>
            <person name="Glazer B.T."/>
            <person name="Huber J.A."/>
        </authorList>
    </citation>
    <scope>NUCLEOTIDE SEQUENCE [LARGE SCALE GENOMIC DNA]</scope>
</reference>
<sequence>MNPLEQRYIDLVDQTLNFLRGENNTTKTPTVSPIPQTFPKKAAVSVSAPVSAPVSTPAKKALPPAPQVEPKPKTKPEAQPILKETVKPAPIQPAAAPQPVSPSPIKLMPQTEPPTLSSSDSFLTFMQRNFPHNRLHRKPQEDQQAKSIRFGWQDRKQLSEVVLLYDNSLLVYKPFLENIARAISLIFKPSSLVNINSLQSGNVWQTLTENEQIQLILAPDSLLSANQPPLLSDSSGASLLGTHPLLELPDLSLYQKDPLLKRSLWEMICQKLRKN</sequence>
<gene>
    <name evidence="2" type="ORF">COB21_02255</name>
</gene>
<evidence type="ECO:0000313" key="2">
    <source>
        <dbReference type="EMBL" id="PCI77899.1"/>
    </source>
</evidence>
<organism evidence="2 3">
    <name type="scientific">Aerophobetes bacterium</name>
    <dbReference type="NCBI Taxonomy" id="2030807"/>
    <lineage>
        <taxon>Bacteria</taxon>
        <taxon>Candidatus Aerophobota</taxon>
    </lineage>
</organism>
<comment type="caution">
    <text evidence="2">The sequence shown here is derived from an EMBL/GenBank/DDBJ whole genome shotgun (WGS) entry which is preliminary data.</text>
</comment>
<name>A0A2A4X718_UNCAE</name>
<dbReference type="Proteomes" id="UP000218775">
    <property type="component" value="Unassembled WGS sequence"/>
</dbReference>
<feature type="region of interest" description="Disordered" evidence="1">
    <location>
        <begin position="54"/>
        <end position="77"/>
    </location>
</feature>
<protein>
    <submittedName>
        <fullName evidence="2">Uncharacterized protein</fullName>
    </submittedName>
</protein>
<evidence type="ECO:0000256" key="1">
    <source>
        <dbReference type="SAM" id="MobiDB-lite"/>
    </source>
</evidence>
<dbReference type="AlphaFoldDB" id="A0A2A4X718"/>
<evidence type="ECO:0000313" key="3">
    <source>
        <dbReference type="Proteomes" id="UP000218775"/>
    </source>
</evidence>